<dbReference type="AlphaFoldDB" id="A0A173LV99"/>
<dbReference type="GO" id="GO:0007059">
    <property type="term" value="P:chromosome segregation"/>
    <property type="evidence" value="ECO:0007669"/>
    <property type="project" value="UniProtKB-UniRule"/>
</dbReference>
<keyword evidence="2 9" id="KW-0963">Cytoplasm</keyword>
<evidence type="ECO:0000313" key="13">
    <source>
        <dbReference type="Proteomes" id="UP000243847"/>
    </source>
</evidence>
<evidence type="ECO:0000256" key="7">
    <source>
        <dbReference type="ARBA" id="ARBA00023172"/>
    </source>
</evidence>
<protein>
    <recommendedName>
        <fullName evidence="9">Tyrosine recombinase XerC</fullName>
    </recommendedName>
</protein>
<evidence type="ECO:0000313" key="12">
    <source>
        <dbReference type="EMBL" id="BAU98886.1"/>
    </source>
</evidence>
<comment type="similarity">
    <text evidence="9">Belongs to the 'phage' integrase family. XerC subfamily.</text>
</comment>
<dbReference type="InterPro" id="IPR011010">
    <property type="entry name" value="DNA_brk_join_enz"/>
</dbReference>
<keyword evidence="8 9" id="KW-0131">Cell cycle</keyword>
<comment type="function">
    <text evidence="9">Site-specific tyrosine recombinase, which acts by catalyzing the cutting and rejoining of the recombining DNA molecules. The XerC-XerD complex is essential to convert dimers of the bacterial chromosome into monomers to permit their segregation at cell division. It also contributes to the segregational stability of plasmids.</text>
</comment>
<dbReference type="CDD" id="cd00798">
    <property type="entry name" value="INT_XerDC_C"/>
    <property type="match status" value="1"/>
</dbReference>
<evidence type="ECO:0000256" key="2">
    <source>
        <dbReference type="ARBA" id="ARBA00022490"/>
    </source>
</evidence>
<dbReference type="GO" id="GO:0006313">
    <property type="term" value="P:DNA transposition"/>
    <property type="evidence" value="ECO:0007669"/>
    <property type="project" value="UniProtKB-UniRule"/>
</dbReference>
<evidence type="ECO:0000259" key="10">
    <source>
        <dbReference type="PROSITE" id="PS51898"/>
    </source>
</evidence>
<dbReference type="InterPro" id="IPR013762">
    <property type="entry name" value="Integrase-like_cat_sf"/>
</dbReference>
<evidence type="ECO:0000256" key="4">
    <source>
        <dbReference type="ARBA" id="ARBA00022829"/>
    </source>
</evidence>
<dbReference type="NCBIfam" id="NF001399">
    <property type="entry name" value="PRK00283.1"/>
    <property type="match status" value="1"/>
</dbReference>
<reference evidence="12 13" key="1">
    <citation type="journal article" date="2016" name="Genome Announc.">
        <title>Complete Genome Sequence of Aurantimicrobium minutum Type Strain KNCT, a Planktonic Ultramicrobacterium Isolated from River Water.</title>
        <authorList>
            <person name="Nakai R."/>
            <person name="Fujisawa T."/>
            <person name="Nakamura Y."/>
            <person name="Nishide H."/>
            <person name="Uchiyama I."/>
            <person name="Baba T."/>
            <person name="Toyoda A."/>
            <person name="Fujiyama A."/>
            <person name="Naganuma T."/>
            <person name="Niki H."/>
        </authorList>
    </citation>
    <scope>NUCLEOTIDE SEQUENCE [LARGE SCALE GENOMIC DNA]</scope>
    <source>
        <strain evidence="12 13">KNC</strain>
    </source>
</reference>
<dbReference type="GeneID" id="80451531"/>
<dbReference type="GO" id="GO:0005737">
    <property type="term" value="C:cytoplasm"/>
    <property type="evidence" value="ECO:0007669"/>
    <property type="project" value="UniProtKB-SubCell"/>
</dbReference>
<gene>
    <name evidence="9" type="primary">xerC</name>
    <name evidence="12" type="ORF">AUMI_13440</name>
</gene>
<dbReference type="PANTHER" id="PTHR30349:SF77">
    <property type="entry name" value="TYROSINE RECOMBINASE XERC"/>
    <property type="match status" value="1"/>
</dbReference>
<feature type="active site" description="O-(3'-phospho-DNA)-tyrosine intermediate" evidence="9">
    <location>
        <position position="283"/>
    </location>
</feature>
<dbReference type="EMBL" id="AP017457">
    <property type="protein sequence ID" value="BAU98886.1"/>
    <property type="molecule type" value="Genomic_DNA"/>
</dbReference>
<feature type="domain" description="Tyr recombinase" evidence="10">
    <location>
        <begin position="108"/>
        <end position="296"/>
    </location>
</feature>
<organism evidence="12 13">
    <name type="scientific">Aurantimicrobium minutum</name>
    <dbReference type="NCBI Taxonomy" id="708131"/>
    <lineage>
        <taxon>Bacteria</taxon>
        <taxon>Bacillati</taxon>
        <taxon>Actinomycetota</taxon>
        <taxon>Actinomycetes</taxon>
        <taxon>Micrococcales</taxon>
        <taxon>Microbacteriaceae</taxon>
        <taxon>Aurantimicrobium</taxon>
    </lineage>
</organism>
<dbReference type="InterPro" id="IPR044068">
    <property type="entry name" value="CB"/>
</dbReference>
<feature type="active site" evidence="9">
    <location>
        <position position="274"/>
    </location>
</feature>
<evidence type="ECO:0000256" key="5">
    <source>
        <dbReference type="ARBA" id="ARBA00022908"/>
    </source>
</evidence>
<dbReference type="SUPFAM" id="SSF56349">
    <property type="entry name" value="DNA breaking-rejoining enzymes"/>
    <property type="match status" value="1"/>
</dbReference>
<dbReference type="InterPro" id="IPR050090">
    <property type="entry name" value="Tyrosine_recombinase_XerCD"/>
</dbReference>
<dbReference type="GO" id="GO:0051301">
    <property type="term" value="P:cell division"/>
    <property type="evidence" value="ECO:0007669"/>
    <property type="project" value="UniProtKB-KW"/>
</dbReference>
<evidence type="ECO:0000256" key="6">
    <source>
        <dbReference type="ARBA" id="ARBA00023125"/>
    </source>
</evidence>
<dbReference type="InterPro" id="IPR002104">
    <property type="entry name" value="Integrase_catalytic"/>
</dbReference>
<comment type="subunit">
    <text evidence="9">Forms a cyclic heterotetrameric complex composed of two molecules of XerC and two molecules of XerD.</text>
</comment>
<feature type="active site" evidence="9">
    <location>
        <position position="176"/>
    </location>
</feature>
<dbReference type="Gene3D" id="1.10.443.10">
    <property type="entry name" value="Intergrase catalytic core"/>
    <property type="match status" value="1"/>
</dbReference>
<keyword evidence="7 9" id="KW-0233">DNA recombination</keyword>
<feature type="active site" evidence="9">
    <location>
        <position position="248"/>
    </location>
</feature>
<keyword evidence="3 9" id="KW-0132">Cell division</keyword>
<proteinExistence type="inferred from homology"/>
<name>A0A173LV99_9MICO</name>
<feature type="domain" description="Core-binding (CB)" evidence="11">
    <location>
        <begin position="1"/>
        <end position="87"/>
    </location>
</feature>
<keyword evidence="4 9" id="KW-0159">Chromosome partition</keyword>
<keyword evidence="5 9" id="KW-0229">DNA integration</keyword>
<dbReference type="OrthoDB" id="9801717at2"/>
<dbReference type="RefSeq" id="WP_096380648.1">
    <property type="nucleotide sequence ID" value="NZ_AP017457.1"/>
</dbReference>
<dbReference type="HAMAP" id="MF_01808">
    <property type="entry name" value="Recomb_XerC_XerD"/>
    <property type="match status" value="1"/>
</dbReference>
<dbReference type="PANTHER" id="PTHR30349">
    <property type="entry name" value="PHAGE INTEGRASE-RELATED"/>
    <property type="match status" value="1"/>
</dbReference>
<dbReference type="InterPro" id="IPR004107">
    <property type="entry name" value="Integrase_SAM-like_N"/>
</dbReference>
<dbReference type="InterPro" id="IPR023009">
    <property type="entry name" value="Tyrosine_recombinase_XerC/XerD"/>
</dbReference>
<accession>A0A173LV99</accession>
<dbReference type="Proteomes" id="UP000243847">
    <property type="component" value="Chromosome sequence1"/>
</dbReference>
<sequence>MRIDSALDGFMKYLSAERGYSEHTIKAYSSDLKDLSSFAERKNREAVSDVTLDFLRDWLYESAQAGLSKTTLARRTASARSFTQWLRRQGFLETDPGSRLKSPKADQSLPRVISQPQLQDVFDFLTSNAAEGEPVALRDLAIVELLYASGLRVSELVGLNLGDVDLDRLTVRVLGKGSKERVVPFGNPAATALLDYLVRARTVLLEGKPATSAFFVGARGGRLSTRAVYGLVASLLEPLGGSGPAGPHALRHTAATHLLDGGADLRIVQEMLGHASMGTTQIYTHVSMERLTSSYQQAHPRA</sequence>
<dbReference type="PROSITE" id="PS51898">
    <property type="entry name" value="TYR_RECOMBINASE"/>
    <property type="match status" value="1"/>
</dbReference>
<dbReference type="GO" id="GO:0009037">
    <property type="term" value="F:tyrosine-based site-specific recombinase activity"/>
    <property type="evidence" value="ECO:0007669"/>
    <property type="project" value="UniProtKB-UniRule"/>
</dbReference>
<dbReference type="GO" id="GO:0003677">
    <property type="term" value="F:DNA binding"/>
    <property type="evidence" value="ECO:0007669"/>
    <property type="project" value="UniProtKB-UniRule"/>
</dbReference>
<dbReference type="KEGG" id="amin:AUMI_13440"/>
<dbReference type="Pfam" id="PF02899">
    <property type="entry name" value="Phage_int_SAM_1"/>
    <property type="match status" value="1"/>
</dbReference>
<evidence type="ECO:0000259" key="11">
    <source>
        <dbReference type="PROSITE" id="PS51900"/>
    </source>
</evidence>
<feature type="active site" evidence="9">
    <location>
        <position position="251"/>
    </location>
</feature>
<keyword evidence="6 9" id="KW-0238">DNA-binding</keyword>
<comment type="subcellular location">
    <subcellularLocation>
        <location evidence="1 9">Cytoplasm</location>
    </subcellularLocation>
</comment>
<evidence type="ECO:0000256" key="9">
    <source>
        <dbReference type="HAMAP-Rule" id="MF_01808"/>
    </source>
</evidence>
<dbReference type="Pfam" id="PF00589">
    <property type="entry name" value="Phage_integrase"/>
    <property type="match status" value="1"/>
</dbReference>
<dbReference type="Gene3D" id="1.10.150.130">
    <property type="match status" value="1"/>
</dbReference>
<evidence type="ECO:0000256" key="1">
    <source>
        <dbReference type="ARBA" id="ARBA00004496"/>
    </source>
</evidence>
<dbReference type="InterPro" id="IPR010998">
    <property type="entry name" value="Integrase_recombinase_N"/>
</dbReference>
<evidence type="ECO:0000256" key="3">
    <source>
        <dbReference type="ARBA" id="ARBA00022618"/>
    </source>
</evidence>
<feature type="active site" evidence="9">
    <location>
        <position position="152"/>
    </location>
</feature>
<evidence type="ECO:0000256" key="8">
    <source>
        <dbReference type="ARBA" id="ARBA00023306"/>
    </source>
</evidence>
<dbReference type="PROSITE" id="PS51900">
    <property type="entry name" value="CB"/>
    <property type="match status" value="1"/>
</dbReference>